<dbReference type="GO" id="GO:0005739">
    <property type="term" value="C:mitochondrion"/>
    <property type="evidence" value="ECO:0007669"/>
    <property type="project" value="TreeGrafter"/>
</dbReference>
<evidence type="ECO:0000259" key="1">
    <source>
        <dbReference type="PROSITE" id="PS50011"/>
    </source>
</evidence>
<dbReference type="PANTHER" id="PTHR46669:SF1">
    <property type="entry name" value="LEUCINE-RICH PPR MOTIF-CONTAINING PROTEIN, MITOCHONDRIAL"/>
    <property type="match status" value="1"/>
</dbReference>
<dbReference type="InterPro" id="IPR033490">
    <property type="entry name" value="LRP130"/>
</dbReference>
<dbReference type="InterPro" id="IPR011009">
    <property type="entry name" value="Kinase-like_dom_sf"/>
</dbReference>
<evidence type="ECO:0000313" key="3">
    <source>
        <dbReference type="WBParaSite" id="Csp11.Scaffold491.g2095.t1"/>
    </source>
</evidence>
<dbReference type="STRING" id="1561998.A0A1I7T3M3"/>
<dbReference type="SUPFAM" id="SSF56112">
    <property type="entry name" value="Protein kinase-like (PK-like)"/>
    <property type="match status" value="1"/>
</dbReference>
<organism evidence="2 3">
    <name type="scientific">Caenorhabditis tropicalis</name>
    <dbReference type="NCBI Taxonomy" id="1561998"/>
    <lineage>
        <taxon>Eukaryota</taxon>
        <taxon>Metazoa</taxon>
        <taxon>Ecdysozoa</taxon>
        <taxon>Nematoda</taxon>
        <taxon>Chromadorea</taxon>
        <taxon>Rhabditida</taxon>
        <taxon>Rhabditina</taxon>
        <taxon>Rhabditomorpha</taxon>
        <taxon>Rhabditoidea</taxon>
        <taxon>Rhabditidae</taxon>
        <taxon>Peloderinae</taxon>
        <taxon>Caenorhabditis</taxon>
    </lineage>
</organism>
<dbReference type="SMART" id="SM00220">
    <property type="entry name" value="S_TKc"/>
    <property type="match status" value="1"/>
</dbReference>
<dbReference type="PANTHER" id="PTHR46669">
    <property type="entry name" value="LEUCINE-RICH PPR MOTIF-CONTAINING PROTEIN, MITOCHONDRIAL"/>
    <property type="match status" value="1"/>
</dbReference>
<dbReference type="GO" id="GO:0003730">
    <property type="term" value="F:mRNA 3'-UTR binding"/>
    <property type="evidence" value="ECO:0007669"/>
    <property type="project" value="TreeGrafter"/>
</dbReference>
<dbReference type="eggNOG" id="KOG1164">
    <property type="taxonomic scope" value="Eukaryota"/>
</dbReference>
<dbReference type="Proteomes" id="UP000095282">
    <property type="component" value="Unplaced"/>
</dbReference>
<dbReference type="InterPro" id="IPR000719">
    <property type="entry name" value="Prot_kinase_dom"/>
</dbReference>
<reference evidence="3" key="1">
    <citation type="submission" date="2016-11" db="UniProtKB">
        <authorList>
            <consortium name="WormBaseParasite"/>
        </authorList>
    </citation>
    <scope>IDENTIFICATION</scope>
</reference>
<dbReference type="Pfam" id="PF00069">
    <property type="entry name" value="Pkinase"/>
    <property type="match status" value="1"/>
</dbReference>
<dbReference type="GO" id="GO:0070129">
    <property type="term" value="P:regulation of mitochondrial translation"/>
    <property type="evidence" value="ECO:0007669"/>
    <property type="project" value="TreeGrafter"/>
</dbReference>
<feature type="domain" description="Protein kinase" evidence="1">
    <location>
        <begin position="32"/>
        <end position="306"/>
    </location>
</feature>
<dbReference type="WBParaSite" id="Csp11.Scaffold491.g2095.t1">
    <property type="protein sequence ID" value="Csp11.Scaffold491.g2095.t1"/>
    <property type="gene ID" value="Csp11.Scaffold491.g2095"/>
</dbReference>
<protein>
    <submittedName>
        <fullName evidence="3">Protein kinase domain-containing protein</fullName>
    </submittedName>
</protein>
<accession>A0A1I7T3M3</accession>
<dbReference type="Gene3D" id="1.10.510.10">
    <property type="entry name" value="Transferase(Phosphotransferase) domain 1"/>
    <property type="match status" value="1"/>
</dbReference>
<dbReference type="GO" id="GO:0004672">
    <property type="term" value="F:protein kinase activity"/>
    <property type="evidence" value="ECO:0007669"/>
    <property type="project" value="InterPro"/>
</dbReference>
<dbReference type="PROSITE" id="PS50011">
    <property type="entry name" value="PROTEIN_KINASE_DOM"/>
    <property type="match status" value="1"/>
</dbReference>
<sequence length="776" mass="90574">MVKQVVQKPEPRGKNAPAYLDRNTLLGKNETFMIVKLIAGGGFGQVFSAVNLETNEEVAVKVERATSNDSQRMILESRVLDDMLGVKYFPTVYYIGPHQNYNYIVMQMLGRNLGDIRKLLPNRKISIHSAIRIGIQIVDALSLLHSKGWLHRDLKPTNCCLGLDEKRRTVYLVDFGMSRKYRNDDGSLRESRHYCGFRGTTRYCSYRMHDRREQGPVDDLWCLYYSMAELIEGFLPWKDVESPDEMAMTKKIMKHEAIFPQSQAHAAMNNGVKLFHNKLLTFYRASQVTHKTRYSVLTTVNSIPAYEQDSKLVRRGDFRGVVASKEKVCISKYSRLQQNMAKMGLDLHTVQQHEQLHVVETTIACDRALRIRMYDDLLYATLMLKDMDLENRLEYFRSFVDEIDIRRERIHITLPLMTSEEDLNQRLAILYRLSAMGYRDWFNIDHEPLVRTILQPLYNNGRPIRDQTKLDKLARILKSYGVSERQTWLVLHRWSKQKSKEELSKPENEWTRPFSRDLRGWCRAYYSETFEIQKTTQNNATPILYEKLKTCVDQGDITKVSSILSSNGWPTDTNYEEIVPSVLSLYLMHESWKNVRQMLEELASCSNTWGADPSTTPMKNHHLLSVLRRMAEEEETLSIRAITDYAYELRTLFPNASCFYEGFFETQNEYKKLFVKCFERLEKQGFTTSTVDELIDFLRCLVKLDLIQLHPSETLTVFFINILLKRVGWAEALNTWQKFLSSLHCPNGTVALLRYCLQQNTDESKKNLQFGIYEKQ</sequence>
<dbReference type="AlphaFoldDB" id="A0A1I7T3M3"/>
<dbReference type="GO" id="GO:0005524">
    <property type="term" value="F:ATP binding"/>
    <property type="evidence" value="ECO:0007669"/>
    <property type="project" value="InterPro"/>
</dbReference>
<evidence type="ECO:0000313" key="2">
    <source>
        <dbReference type="Proteomes" id="UP000095282"/>
    </source>
</evidence>
<dbReference type="eggNOG" id="KOG4318">
    <property type="taxonomic scope" value="Eukaryota"/>
</dbReference>
<dbReference type="GO" id="GO:0005634">
    <property type="term" value="C:nucleus"/>
    <property type="evidence" value="ECO:0007669"/>
    <property type="project" value="TreeGrafter"/>
</dbReference>
<keyword evidence="2" id="KW-1185">Reference proteome</keyword>
<name>A0A1I7T3M3_9PELO</name>
<proteinExistence type="predicted"/>